<organism evidence="2 3">
    <name type="scientific">Suillus discolor</name>
    <dbReference type="NCBI Taxonomy" id="1912936"/>
    <lineage>
        <taxon>Eukaryota</taxon>
        <taxon>Fungi</taxon>
        <taxon>Dikarya</taxon>
        <taxon>Basidiomycota</taxon>
        <taxon>Agaricomycotina</taxon>
        <taxon>Agaricomycetes</taxon>
        <taxon>Agaricomycetidae</taxon>
        <taxon>Boletales</taxon>
        <taxon>Suillineae</taxon>
        <taxon>Suillaceae</taxon>
        <taxon>Suillus</taxon>
    </lineage>
</organism>
<proteinExistence type="predicted"/>
<comment type="caution">
    <text evidence="2">The sequence shown here is derived from an EMBL/GenBank/DDBJ whole genome shotgun (WGS) entry which is preliminary data.</text>
</comment>
<dbReference type="EMBL" id="JABBWM010000118">
    <property type="protein sequence ID" value="KAG2088734.1"/>
    <property type="molecule type" value="Genomic_DNA"/>
</dbReference>
<dbReference type="AlphaFoldDB" id="A0A9P7ESL7"/>
<evidence type="ECO:0000313" key="2">
    <source>
        <dbReference type="EMBL" id="KAG2088734.1"/>
    </source>
</evidence>
<gene>
    <name evidence="2" type="ORF">F5147DRAFT_780866</name>
</gene>
<keyword evidence="3" id="KW-1185">Reference proteome</keyword>
<dbReference type="GeneID" id="64704792"/>
<feature type="domain" description="DUF6589" evidence="1">
    <location>
        <begin position="457"/>
        <end position="644"/>
    </location>
</feature>
<evidence type="ECO:0000313" key="3">
    <source>
        <dbReference type="Proteomes" id="UP000823399"/>
    </source>
</evidence>
<dbReference type="RefSeq" id="XP_041285644.1">
    <property type="nucleotide sequence ID" value="XM_041442533.1"/>
</dbReference>
<dbReference type="OrthoDB" id="3040861at2759"/>
<name>A0A9P7ESL7_9AGAM</name>
<dbReference type="Proteomes" id="UP000823399">
    <property type="component" value="Unassembled WGS sequence"/>
</dbReference>
<feature type="domain" description="DUF6589" evidence="1">
    <location>
        <begin position="315"/>
        <end position="393"/>
    </location>
</feature>
<sequence length="732" mass="82358">MQGSSRILDADFNRSVDSGFVDITVGDPPDVSSMAAAPSPQLSSHERIKSAVKILRDGRISIIGFMLTILDPSELDFAYNRDWIYNCSRQEKETVIGQGKKGKLEKMFDHLFADSNEMDMVKEALRRTLDSVTPEFLSTWDLNSTMRNVVVPKAPVLHHILRCAAQSDNAREKNKIKDCSTACNVIITQLASQRSHHSTFITAPFTLFLWTNGASRQTIEALYKCGLCILFTSLFTLLEKLAARCIEHARLLARQPHVMCYDNINISTSIFIEQRSDAPAKVQSGTFAILYEVRNGNPEHMRLSPMLNRALDATEISFATDVRPTRDQMSSFRSQLHIHVIEILLANCSNIADYDRSMLCHGEHCKMPQGYWTKQLPLQTSTIDESSITGNIAIEPFLVSMTSLPMLAFEERKCYGSKMLIPSLVFRSFNLDLACSTSVLTLSGHSSMFIKDLFIKLVASHYHTLLATLMQILRGIIMNAWHKECGHISLASFASSGPTADDLLEIADKILVTHATPIHEPSKKKRTNKTLFEMDSEPMDTAHRNLQLLTHDLLYVLELTSAISHGDWGCIEDILGTLAMIFRGAGSNNYCSEILHFIFNLKKIWTPEFTNIMRDNALVNLTGLKGHCMPINLNIEHLIKFLKACLAVYLNGHLLYMGSSWRHISDCFPTTKHQKASWTCTRYCLNHTTPNATPSIWRVANKVQELGLHMFNQDREENDSVKPVVDVLAEGE</sequence>
<evidence type="ECO:0000259" key="1">
    <source>
        <dbReference type="Pfam" id="PF20231"/>
    </source>
</evidence>
<dbReference type="Pfam" id="PF20231">
    <property type="entry name" value="DUF6589"/>
    <property type="match status" value="2"/>
</dbReference>
<accession>A0A9P7ESL7</accession>
<dbReference type="InterPro" id="IPR046496">
    <property type="entry name" value="DUF6589"/>
</dbReference>
<reference evidence="2" key="1">
    <citation type="journal article" date="2020" name="New Phytol.">
        <title>Comparative genomics reveals dynamic genome evolution in host specialist ectomycorrhizal fungi.</title>
        <authorList>
            <person name="Lofgren L.A."/>
            <person name="Nguyen N.H."/>
            <person name="Vilgalys R."/>
            <person name="Ruytinx J."/>
            <person name="Liao H.L."/>
            <person name="Branco S."/>
            <person name="Kuo A."/>
            <person name="LaButti K."/>
            <person name="Lipzen A."/>
            <person name="Andreopoulos W."/>
            <person name="Pangilinan J."/>
            <person name="Riley R."/>
            <person name="Hundley H."/>
            <person name="Na H."/>
            <person name="Barry K."/>
            <person name="Grigoriev I.V."/>
            <person name="Stajich J.E."/>
            <person name="Kennedy P.G."/>
        </authorList>
    </citation>
    <scope>NUCLEOTIDE SEQUENCE</scope>
    <source>
        <strain evidence="2">FC423</strain>
    </source>
</reference>
<protein>
    <recommendedName>
        <fullName evidence="1">DUF6589 domain-containing protein</fullName>
    </recommendedName>
</protein>